<evidence type="ECO:0000256" key="1">
    <source>
        <dbReference type="SAM" id="Phobius"/>
    </source>
</evidence>
<dbReference type="EMBL" id="JBDFQZ010000010">
    <property type="protein sequence ID" value="KAK9684091.1"/>
    <property type="molecule type" value="Genomic_DNA"/>
</dbReference>
<gene>
    <name evidence="2" type="ORF">RND81_10G185800</name>
</gene>
<accession>A0AAW1I3L1</accession>
<comment type="caution">
    <text evidence="2">The sequence shown here is derived from an EMBL/GenBank/DDBJ whole genome shotgun (WGS) entry which is preliminary data.</text>
</comment>
<keyword evidence="1" id="KW-0472">Membrane</keyword>
<keyword evidence="1" id="KW-1133">Transmembrane helix</keyword>
<name>A0AAW1I3L1_SAPOF</name>
<sequence length="119" mass="14171">MMKSGGSTNNTNIHEHDHHIDSKWELLPREYENGNNNHSHVMVKAKDRDRDASWRLHLHEFRIAVPSQYDDRRPGCVRRLCPSSTLVYLFSHCFGFSYLRTFYCFTTVHFFICSFILIY</sequence>
<dbReference type="Proteomes" id="UP001443914">
    <property type="component" value="Unassembled WGS sequence"/>
</dbReference>
<evidence type="ECO:0000313" key="3">
    <source>
        <dbReference type="Proteomes" id="UP001443914"/>
    </source>
</evidence>
<keyword evidence="3" id="KW-1185">Reference proteome</keyword>
<reference evidence="2" key="1">
    <citation type="submission" date="2024-03" db="EMBL/GenBank/DDBJ databases">
        <title>WGS assembly of Saponaria officinalis var. Norfolk2.</title>
        <authorList>
            <person name="Jenkins J."/>
            <person name="Shu S."/>
            <person name="Grimwood J."/>
            <person name="Barry K."/>
            <person name="Goodstein D."/>
            <person name="Schmutz J."/>
            <person name="Leebens-Mack J."/>
            <person name="Osbourn A."/>
        </authorList>
    </citation>
    <scope>NUCLEOTIDE SEQUENCE [LARGE SCALE GENOMIC DNA]</scope>
    <source>
        <strain evidence="2">JIC</strain>
    </source>
</reference>
<proteinExistence type="predicted"/>
<protein>
    <submittedName>
        <fullName evidence="2">Uncharacterized protein</fullName>
    </submittedName>
</protein>
<keyword evidence="1" id="KW-0812">Transmembrane</keyword>
<organism evidence="2 3">
    <name type="scientific">Saponaria officinalis</name>
    <name type="common">Common soapwort</name>
    <name type="synonym">Lychnis saponaria</name>
    <dbReference type="NCBI Taxonomy" id="3572"/>
    <lineage>
        <taxon>Eukaryota</taxon>
        <taxon>Viridiplantae</taxon>
        <taxon>Streptophyta</taxon>
        <taxon>Embryophyta</taxon>
        <taxon>Tracheophyta</taxon>
        <taxon>Spermatophyta</taxon>
        <taxon>Magnoliopsida</taxon>
        <taxon>eudicotyledons</taxon>
        <taxon>Gunneridae</taxon>
        <taxon>Pentapetalae</taxon>
        <taxon>Caryophyllales</taxon>
        <taxon>Caryophyllaceae</taxon>
        <taxon>Caryophylleae</taxon>
        <taxon>Saponaria</taxon>
    </lineage>
</organism>
<feature type="transmembrane region" description="Helical" evidence="1">
    <location>
        <begin position="98"/>
        <end position="118"/>
    </location>
</feature>
<evidence type="ECO:0000313" key="2">
    <source>
        <dbReference type="EMBL" id="KAK9684091.1"/>
    </source>
</evidence>
<dbReference type="AlphaFoldDB" id="A0AAW1I3L1"/>